<feature type="signal peptide" evidence="2">
    <location>
        <begin position="1"/>
        <end position="17"/>
    </location>
</feature>
<proteinExistence type="predicted"/>
<sequence length="316" mass="33352">MRTLFFALLACTASVVAAQQQAPRAPSPADAAREAAPRAAADKLPDAAGTGPYKAIKEVDPTLRNHVVYRPAVLPRDRKLGVILWGNGGCREDGASARQHLGELASHGYLVIAPGAILSGPGAPPPVPEPTGLYIRTTTADVMAGLDWALAENARRGSRYFGRIDPALIGVAGHSCGGLQAIEAAADPRVKAVIVHNSGVFADGSNPIRGLTVDKSMLAKFHTPVLYILGGPTDVAYPNGTDDFRRIMHVPAMLLNRDVGHGGTFREPNGGAVAMVSARWFDWQLRGDRAAAKTFVGPSCGVCTDPTWTVERKRIG</sequence>
<feature type="compositionally biased region" description="Basic and acidic residues" evidence="1">
    <location>
        <begin position="31"/>
        <end position="45"/>
    </location>
</feature>
<evidence type="ECO:0000313" key="3">
    <source>
        <dbReference type="EMBL" id="MFD1787875.1"/>
    </source>
</evidence>
<dbReference type="Gene3D" id="3.40.50.1820">
    <property type="entry name" value="alpha/beta hydrolase"/>
    <property type="match status" value="1"/>
</dbReference>
<dbReference type="EMBL" id="JBHUFC010000003">
    <property type="protein sequence ID" value="MFD1787875.1"/>
    <property type="molecule type" value="Genomic_DNA"/>
</dbReference>
<keyword evidence="4" id="KW-1185">Reference proteome</keyword>
<dbReference type="SUPFAM" id="SSF53474">
    <property type="entry name" value="alpha/beta-Hydrolases"/>
    <property type="match status" value="1"/>
</dbReference>
<dbReference type="RefSeq" id="WP_380940236.1">
    <property type="nucleotide sequence ID" value="NZ_JBHUFC010000003.1"/>
</dbReference>
<dbReference type="PANTHER" id="PTHR33428:SF14">
    <property type="entry name" value="CARBOXYLESTERASE TYPE B DOMAIN-CONTAINING PROTEIN"/>
    <property type="match status" value="1"/>
</dbReference>
<gene>
    <name evidence="3" type="ORF">ACFSC3_09840</name>
</gene>
<evidence type="ECO:0000256" key="2">
    <source>
        <dbReference type="SAM" id="SignalP"/>
    </source>
</evidence>
<feature type="compositionally biased region" description="Low complexity" evidence="1">
    <location>
        <begin position="20"/>
        <end position="30"/>
    </location>
</feature>
<protein>
    <recommendedName>
        <fullName evidence="5">Alpha/beta hydrolase</fullName>
    </recommendedName>
</protein>
<dbReference type="InterPro" id="IPR029058">
    <property type="entry name" value="AB_hydrolase_fold"/>
</dbReference>
<comment type="caution">
    <text evidence="3">The sequence shown here is derived from an EMBL/GenBank/DDBJ whole genome shotgun (WGS) entry which is preliminary data.</text>
</comment>
<evidence type="ECO:0000256" key="1">
    <source>
        <dbReference type="SAM" id="MobiDB-lite"/>
    </source>
</evidence>
<feature type="region of interest" description="Disordered" evidence="1">
    <location>
        <begin position="20"/>
        <end position="52"/>
    </location>
</feature>
<accession>A0ABW4NCK7</accession>
<organism evidence="3 4">
    <name type="scientific">Sphingomonas floccifaciens</name>
    <dbReference type="NCBI Taxonomy" id="1844115"/>
    <lineage>
        <taxon>Bacteria</taxon>
        <taxon>Pseudomonadati</taxon>
        <taxon>Pseudomonadota</taxon>
        <taxon>Alphaproteobacteria</taxon>
        <taxon>Sphingomonadales</taxon>
        <taxon>Sphingomonadaceae</taxon>
        <taxon>Sphingomonas</taxon>
    </lineage>
</organism>
<feature type="chain" id="PRO_5046676081" description="Alpha/beta hydrolase" evidence="2">
    <location>
        <begin position="18"/>
        <end position="316"/>
    </location>
</feature>
<evidence type="ECO:0000313" key="4">
    <source>
        <dbReference type="Proteomes" id="UP001597283"/>
    </source>
</evidence>
<dbReference type="Proteomes" id="UP001597283">
    <property type="component" value="Unassembled WGS sequence"/>
</dbReference>
<dbReference type="PANTHER" id="PTHR33428">
    <property type="entry name" value="CHLOROPHYLLASE-2, CHLOROPLASTIC"/>
    <property type="match status" value="1"/>
</dbReference>
<keyword evidence="2" id="KW-0732">Signal</keyword>
<evidence type="ECO:0008006" key="5">
    <source>
        <dbReference type="Google" id="ProtNLM"/>
    </source>
</evidence>
<reference evidence="4" key="1">
    <citation type="journal article" date="2019" name="Int. J. Syst. Evol. Microbiol.">
        <title>The Global Catalogue of Microorganisms (GCM) 10K type strain sequencing project: providing services to taxonomists for standard genome sequencing and annotation.</title>
        <authorList>
            <consortium name="The Broad Institute Genomics Platform"/>
            <consortium name="The Broad Institute Genome Sequencing Center for Infectious Disease"/>
            <person name="Wu L."/>
            <person name="Ma J."/>
        </authorList>
    </citation>
    <scope>NUCLEOTIDE SEQUENCE [LARGE SCALE GENOMIC DNA]</scope>
    <source>
        <strain evidence="4">Q85</strain>
    </source>
</reference>
<name>A0ABW4NCK7_9SPHN</name>